<evidence type="ECO:0000313" key="11">
    <source>
        <dbReference type="Proteomes" id="UP000198866"/>
    </source>
</evidence>
<feature type="transmembrane region" description="Helical" evidence="8">
    <location>
        <begin position="27"/>
        <end position="52"/>
    </location>
</feature>
<dbReference type="STRING" id="667676.SAMN05192539_1018107"/>
<evidence type="ECO:0000256" key="3">
    <source>
        <dbReference type="ARBA" id="ARBA00022519"/>
    </source>
</evidence>
<evidence type="ECO:0000256" key="7">
    <source>
        <dbReference type="RuleBase" id="RU369079"/>
    </source>
</evidence>
<reference evidence="11" key="1">
    <citation type="submission" date="2016-10" db="EMBL/GenBank/DDBJ databases">
        <authorList>
            <person name="Varghese N."/>
            <person name="Submissions S."/>
        </authorList>
    </citation>
    <scope>NUCLEOTIDE SEQUENCE [LARGE SCALE GENOMIC DNA]</scope>
    <source>
        <strain evidence="11">LMG 26031</strain>
    </source>
</reference>
<feature type="transmembrane region" description="Helical" evidence="8">
    <location>
        <begin position="64"/>
        <end position="84"/>
    </location>
</feature>
<organism evidence="10 11">
    <name type="scientific">Paraburkholderia diazotrophica</name>
    <dbReference type="NCBI Taxonomy" id="667676"/>
    <lineage>
        <taxon>Bacteria</taxon>
        <taxon>Pseudomonadati</taxon>
        <taxon>Pseudomonadota</taxon>
        <taxon>Betaproteobacteria</taxon>
        <taxon>Burkholderiales</taxon>
        <taxon>Burkholderiaceae</taxon>
        <taxon>Paraburkholderia</taxon>
    </lineage>
</organism>
<keyword evidence="3 7" id="KW-0997">Cell inner membrane</keyword>
<protein>
    <submittedName>
        <fullName evidence="10">C4-dicarboxylate transporter, DctM subunit</fullName>
    </submittedName>
</protein>
<comment type="function">
    <text evidence="7">Part of the tripartite ATP-independent periplasmic (TRAP) transport system.</text>
</comment>
<keyword evidence="5 8" id="KW-1133">Transmembrane helix</keyword>
<evidence type="ECO:0000256" key="8">
    <source>
        <dbReference type="SAM" id="Phobius"/>
    </source>
</evidence>
<dbReference type="GO" id="GO:0005886">
    <property type="term" value="C:plasma membrane"/>
    <property type="evidence" value="ECO:0007669"/>
    <property type="project" value="UniProtKB-SubCell"/>
</dbReference>
<evidence type="ECO:0000256" key="6">
    <source>
        <dbReference type="ARBA" id="ARBA00023136"/>
    </source>
</evidence>
<feature type="domain" description="TRAP C4-dicarboxylate transport system permease DctM subunit" evidence="9">
    <location>
        <begin position="16"/>
        <end position="131"/>
    </location>
</feature>
<evidence type="ECO:0000256" key="1">
    <source>
        <dbReference type="ARBA" id="ARBA00004429"/>
    </source>
</evidence>
<evidence type="ECO:0000256" key="2">
    <source>
        <dbReference type="ARBA" id="ARBA00022475"/>
    </source>
</evidence>
<dbReference type="Proteomes" id="UP000198866">
    <property type="component" value="Unassembled WGS sequence"/>
</dbReference>
<keyword evidence="11" id="KW-1185">Reference proteome</keyword>
<dbReference type="AlphaFoldDB" id="A0A1H7BQ22"/>
<name>A0A1H7BQ22_9BURK</name>
<keyword evidence="6 8" id="KW-0472">Membrane</keyword>
<keyword evidence="7" id="KW-0813">Transport</keyword>
<dbReference type="RefSeq" id="WP_245763320.1">
    <property type="nucleotide sequence ID" value="NZ_FNYE01000018.1"/>
</dbReference>
<feature type="transmembrane region" description="Helical" evidence="8">
    <location>
        <begin position="114"/>
        <end position="136"/>
    </location>
</feature>
<evidence type="ECO:0000259" key="9">
    <source>
        <dbReference type="Pfam" id="PF06808"/>
    </source>
</evidence>
<dbReference type="GO" id="GO:0022857">
    <property type="term" value="F:transmembrane transporter activity"/>
    <property type="evidence" value="ECO:0007669"/>
    <property type="project" value="UniProtKB-UniRule"/>
</dbReference>
<sequence>MRVEPVERDRVVHEDAQAVAGAHVEPWVLFISINLLLIFLGCFMETIAIIVVTMPVLVPVVQAYHWNLIWFGVVVVINMEMALIHPPVGLNLFVVQSVAPDVPLRRIVLGTLPYVFIMAGVLALIGICPQLTMLLFNGA</sequence>
<gene>
    <name evidence="10" type="ORF">SAMN05192539_1018107</name>
</gene>
<dbReference type="EMBL" id="FNYE01000018">
    <property type="protein sequence ID" value="SEJ79296.1"/>
    <property type="molecule type" value="Genomic_DNA"/>
</dbReference>
<comment type="subcellular location">
    <subcellularLocation>
        <location evidence="1 7">Cell inner membrane</location>
        <topology evidence="1 7">Multi-pass membrane protein</topology>
    </subcellularLocation>
</comment>
<accession>A0A1H7BQ22</accession>
<evidence type="ECO:0000256" key="4">
    <source>
        <dbReference type="ARBA" id="ARBA00022692"/>
    </source>
</evidence>
<dbReference type="PANTHER" id="PTHR33362">
    <property type="entry name" value="SIALIC ACID TRAP TRANSPORTER PERMEASE PROTEIN SIAT-RELATED"/>
    <property type="match status" value="1"/>
</dbReference>
<dbReference type="PANTHER" id="PTHR33362:SF5">
    <property type="entry name" value="C4-DICARBOXYLATE TRAP TRANSPORTER LARGE PERMEASE PROTEIN DCTM"/>
    <property type="match status" value="1"/>
</dbReference>
<evidence type="ECO:0000256" key="5">
    <source>
        <dbReference type="ARBA" id="ARBA00022989"/>
    </source>
</evidence>
<proteinExistence type="predicted"/>
<keyword evidence="2" id="KW-1003">Cell membrane</keyword>
<keyword evidence="4 8" id="KW-0812">Transmembrane</keyword>
<evidence type="ECO:0000313" key="10">
    <source>
        <dbReference type="EMBL" id="SEJ79296.1"/>
    </source>
</evidence>
<dbReference type="InterPro" id="IPR004681">
    <property type="entry name" value="TRAP_DctM"/>
</dbReference>
<dbReference type="InterPro" id="IPR010656">
    <property type="entry name" value="DctM"/>
</dbReference>
<dbReference type="Pfam" id="PF06808">
    <property type="entry name" value="DctM"/>
    <property type="match status" value="1"/>
</dbReference>